<dbReference type="Pfam" id="PF08240">
    <property type="entry name" value="ADH_N"/>
    <property type="match status" value="1"/>
</dbReference>
<dbReference type="EMBL" id="JARPMG010000012">
    <property type="protein sequence ID" value="KAJ8096947.1"/>
    <property type="molecule type" value="Genomic_DNA"/>
</dbReference>
<sequence>MGASNTNNEYYSYFFQDTSAPIVGKDKTAAAGNLEFTEFTPKPFTDDDVDIKITHWPGVCASDLHTLRSGWGETDYPIVVGHEIVGNVVRKGKNVTELEIGDRVGVGAQCYSCLNCNLCNKGNESYCADHVYTYGSRFADGAKSHGGYAEYGRYPASFVFKIPDSIPSEIAAPMFCGGATVFSPLKRHGAGPGKTVGIVGIGGLGHSGILFASALGADKNMQTLDLIVCTANDTSIPMSQYLTLLKVGGTLVQVGAPEGGLQNFDCLAGSLIGGRQEIKNMLELAAKKTIKSWVEARPMSAVNEVLQLMEDGKARYRYVLVN</sequence>
<keyword evidence="1" id="KW-0479">Metal-binding</keyword>
<dbReference type="InterPro" id="IPR011032">
    <property type="entry name" value="GroES-like_sf"/>
</dbReference>
<evidence type="ECO:0000256" key="3">
    <source>
        <dbReference type="ARBA" id="ARBA00023002"/>
    </source>
</evidence>
<name>A0AAD7QN63_9ASCO</name>
<evidence type="ECO:0000256" key="2">
    <source>
        <dbReference type="ARBA" id="ARBA00022833"/>
    </source>
</evidence>
<gene>
    <name evidence="5" type="ORF">POJ06DRAFT_283612</name>
</gene>
<dbReference type="PANTHER" id="PTHR42683">
    <property type="entry name" value="ALDEHYDE REDUCTASE"/>
    <property type="match status" value="1"/>
</dbReference>
<feature type="domain" description="Alcohol dehydrogenase-like N-terminal" evidence="4">
    <location>
        <begin position="46"/>
        <end position="164"/>
    </location>
</feature>
<dbReference type="SUPFAM" id="SSF51735">
    <property type="entry name" value="NAD(P)-binding Rossmann-fold domains"/>
    <property type="match status" value="1"/>
</dbReference>
<evidence type="ECO:0000313" key="6">
    <source>
        <dbReference type="Proteomes" id="UP001217417"/>
    </source>
</evidence>
<dbReference type="PROSITE" id="PS00059">
    <property type="entry name" value="ADH_ZINC"/>
    <property type="match status" value="1"/>
</dbReference>
<dbReference type="InterPro" id="IPR013154">
    <property type="entry name" value="ADH-like_N"/>
</dbReference>
<organism evidence="5 6">
    <name type="scientific">Lipomyces tetrasporus</name>
    <dbReference type="NCBI Taxonomy" id="54092"/>
    <lineage>
        <taxon>Eukaryota</taxon>
        <taxon>Fungi</taxon>
        <taxon>Dikarya</taxon>
        <taxon>Ascomycota</taxon>
        <taxon>Saccharomycotina</taxon>
        <taxon>Lipomycetes</taxon>
        <taxon>Lipomycetales</taxon>
        <taxon>Lipomycetaceae</taxon>
        <taxon>Lipomyces</taxon>
    </lineage>
</organism>
<evidence type="ECO:0000259" key="4">
    <source>
        <dbReference type="Pfam" id="PF08240"/>
    </source>
</evidence>
<dbReference type="GeneID" id="80885282"/>
<protein>
    <submittedName>
        <fullName evidence="5">Chaperonin 10-like protein</fullName>
    </submittedName>
</protein>
<evidence type="ECO:0000313" key="5">
    <source>
        <dbReference type="EMBL" id="KAJ8096947.1"/>
    </source>
</evidence>
<keyword evidence="3" id="KW-0560">Oxidoreductase</keyword>
<dbReference type="Gene3D" id="3.90.180.10">
    <property type="entry name" value="Medium-chain alcohol dehydrogenases, catalytic domain"/>
    <property type="match status" value="2"/>
</dbReference>
<dbReference type="Gene3D" id="3.40.50.720">
    <property type="entry name" value="NAD(P)-binding Rossmann-like Domain"/>
    <property type="match status" value="2"/>
</dbReference>
<dbReference type="InterPro" id="IPR047109">
    <property type="entry name" value="CAD-like"/>
</dbReference>
<dbReference type="RefSeq" id="XP_056040397.1">
    <property type="nucleotide sequence ID" value="XM_056190116.1"/>
</dbReference>
<evidence type="ECO:0000256" key="1">
    <source>
        <dbReference type="ARBA" id="ARBA00022723"/>
    </source>
</evidence>
<dbReference type="AlphaFoldDB" id="A0AAD7QN63"/>
<dbReference type="InterPro" id="IPR036291">
    <property type="entry name" value="NAD(P)-bd_dom_sf"/>
</dbReference>
<reference evidence="5" key="1">
    <citation type="submission" date="2023-03" db="EMBL/GenBank/DDBJ databases">
        <title>Near-Complete genome sequence of Lipomyces tetrasporous NRRL Y-64009, an oleaginous yeast capable of growing on lignocellulosic hydrolysates.</title>
        <authorList>
            <consortium name="Lawrence Berkeley National Laboratory"/>
            <person name="Jagtap S.S."/>
            <person name="Liu J.-J."/>
            <person name="Walukiewicz H.E."/>
            <person name="Pangilinan J."/>
            <person name="Lipzen A."/>
            <person name="Ahrendt S."/>
            <person name="Koriabine M."/>
            <person name="Cobaugh K."/>
            <person name="Salamov A."/>
            <person name="Yoshinaga Y."/>
            <person name="Ng V."/>
            <person name="Daum C."/>
            <person name="Grigoriev I.V."/>
            <person name="Slininger P.J."/>
            <person name="Dien B.S."/>
            <person name="Jin Y.-S."/>
            <person name="Rao C.V."/>
        </authorList>
    </citation>
    <scope>NUCLEOTIDE SEQUENCE</scope>
    <source>
        <strain evidence="5">NRRL Y-64009</strain>
    </source>
</reference>
<keyword evidence="6" id="KW-1185">Reference proteome</keyword>
<accession>A0AAD7QN63</accession>
<proteinExistence type="predicted"/>
<dbReference type="GO" id="GO:0008270">
    <property type="term" value="F:zinc ion binding"/>
    <property type="evidence" value="ECO:0007669"/>
    <property type="project" value="InterPro"/>
</dbReference>
<dbReference type="Proteomes" id="UP001217417">
    <property type="component" value="Unassembled WGS sequence"/>
</dbReference>
<dbReference type="SUPFAM" id="SSF50129">
    <property type="entry name" value="GroES-like"/>
    <property type="match status" value="1"/>
</dbReference>
<dbReference type="CDD" id="cd05283">
    <property type="entry name" value="CAD1"/>
    <property type="match status" value="1"/>
</dbReference>
<dbReference type="GO" id="GO:0016616">
    <property type="term" value="F:oxidoreductase activity, acting on the CH-OH group of donors, NAD or NADP as acceptor"/>
    <property type="evidence" value="ECO:0007669"/>
    <property type="project" value="InterPro"/>
</dbReference>
<keyword evidence="2" id="KW-0862">Zinc</keyword>
<comment type="caution">
    <text evidence="5">The sequence shown here is derived from an EMBL/GenBank/DDBJ whole genome shotgun (WGS) entry which is preliminary data.</text>
</comment>
<dbReference type="InterPro" id="IPR002328">
    <property type="entry name" value="ADH_Zn_CS"/>
</dbReference>